<organism evidence="10 11">
    <name type="scientific">Metabacillus arenae</name>
    <dbReference type="NCBI Taxonomy" id="2771434"/>
    <lineage>
        <taxon>Bacteria</taxon>
        <taxon>Bacillati</taxon>
        <taxon>Bacillota</taxon>
        <taxon>Bacilli</taxon>
        <taxon>Bacillales</taxon>
        <taxon>Bacillaceae</taxon>
        <taxon>Metabacillus</taxon>
    </lineage>
</organism>
<dbReference type="GO" id="GO:0005886">
    <property type="term" value="C:plasma membrane"/>
    <property type="evidence" value="ECO:0007669"/>
    <property type="project" value="UniProtKB-SubCell"/>
</dbReference>
<dbReference type="Proteomes" id="UP000626844">
    <property type="component" value="Unassembled WGS sequence"/>
</dbReference>
<keyword evidence="2" id="KW-1003">Cell membrane</keyword>
<feature type="transmembrane region" description="Helical" evidence="7">
    <location>
        <begin position="644"/>
        <end position="672"/>
    </location>
</feature>
<comment type="similarity">
    <text evidence="6">Belongs to the ABC-4 integral membrane protein family.</text>
</comment>
<comment type="caution">
    <text evidence="10">The sequence shown here is derived from an EMBL/GenBank/DDBJ whole genome shotgun (WGS) entry which is preliminary data.</text>
</comment>
<dbReference type="InterPro" id="IPR003838">
    <property type="entry name" value="ABC3_permease_C"/>
</dbReference>
<comment type="subcellular location">
    <subcellularLocation>
        <location evidence="1">Cell membrane</location>
        <topology evidence="1">Multi-pass membrane protein</topology>
    </subcellularLocation>
</comment>
<evidence type="ECO:0000256" key="4">
    <source>
        <dbReference type="ARBA" id="ARBA00022989"/>
    </source>
</evidence>
<dbReference type="PANTHER" id="PTHR30572:SF4">
    <property type="entry name" value="ABC TRANSPORTER PERMEASE YTRF"/>
    <property type="match status" value="1"/>
</dbReference>
<evidence type="ECO:0000256" key="7">
    <source>
        <dbReference type="SAM" id="Phobius"/>
    </source>
</evidence>
<feature type="transmembrane region" description="Helical" evidence="7">
    <location>
        <begin position="735"/>
        <end position="760"/>
    </location>
</feature>
<dbReference type="PANTHER" id="PTHR30572">
    <property type="entry name" value="MEMBRANE COMPONENT OF TRANSPORTER-RELATED"/>
    <property type="match status" value="1"/>
</dbReference>
<sequence>MTPIYMKNAWRNLKGYKARTWMIVFSISICLILIGTLLNTNLHFQKALLHTNEETNKADITFYTNSFTKEVVSELQELKGIQEAEAKFESRARLEVDGQLRNVELTRLPAEGNYRIQKFETKEDTFQKGVYIEKSSAEYYNLTAGEKVNLQLPGRKSTELVVKGVISDYDQIPSEFSGQGYVYVTPETFESLGGQNANNIVQVTVDGARQIDQATSDITQKLENEEINVSRTVLTSETENIRELIVHSVLLLLVILGSLACLLGIILVGHLFYRMILEKMSEMSVFKSLGATSIYFIKQLGMTVFMIGTFTALISIPVSYSAAHLFSTSLTNRLHLVNVPFYFQMEVGAIILGAAYVVPALAMIFPLIRVLMLPVARGLQRIPVASTLKKKQGKSHFFHYETLIFRQAMTKKVQWVTNLLMLSFGGAVIIACTALYSSLVATVDHIQKFSNYDVEWTLSGQIPNDHLLTLAKKIEGSKDAEGWTVRNTEVYQGNDRTTRNSQLVALPKETTFFQPNMLQGIWSFQKDEVVINQDMKDLLGENLNKGDKIRLKTGGKEKEWKISGVISGQLEGPAVYLDLDAYHKWMETNTVNRLAVQAENPNKQGIQKVIDAGEKRFEANNIAVQSVESEEERQNRPEAIIQTIIFALVVVGFLFIIVGAVNLMTAMSANVFERRNDLGIIRSMGGSKLRVYQLFIGEGLLVAVLSSACSILLSYPLHLYLARQLGQTLLNSSLIHVYPLSGAGFWLIISVFIGIAASYLPARKAANQPVRELIERS</sequence>
<reference evidence="10" key="1">
    <citation type="submission" date="2020-09" db="EMBL/GenBank/DDBJ databases">
        <title>A novel bacterium of genus Bacillus, isolated from South China Sea.</title>
        <authorList>
            <person name="Huang H."/>
            <person name="Mo K."/>
            <person name="Hu Y."/>
        </authorList>
    </citation>
    <scope>NUCLEOTIDE SEQUENCE</scope>
    <source>
        <strain evidence="10">IB182487</strain>
    </source>
</reference>
<feature type="domain" description="ABC3 transporter permease C-terminal" evidence="8">
    <location>
        <begin position="255"/>
        <end position="371"/>
    </location>
</feature>
<dbReference type="EMBL" id="JACXAI010000031">
    <property type="protein sequence ID" value="MBD1382448.1"/>
    <property type="molecule type" value="Genomic_DNA"/>
</dbReference>
<evidence type="ECO:0000256" key="3">
    <source>
        <dbReference type="ARBA" id="ARBA00022692"/>
    </source>
</evidence>
<name>A0A926NM28_9BACI</name>
<feature type="domain" description="ABC3 transporter permease C-terminal" evidence="8">
    <location>
        <begin position="650"/>
        <end position="769"/>
    </location>
</feature>
<keyword evidence="5 7" id="KW-0472">Membrane</keyword>
<dbReference type="AlphaFoldDB" id="A0A926NM28"/>
<feature type="transmembrane region" description="Helical" evidence="7">
    <location>
        <begin position="21"/>
        <end position="38"/>
    </location>
</feature>
<feature type="transmembrane region" description="Helical" evidence="7">
    <location>
        <begin position="244"/>
        <end position="273"/>
    </location>
</feature>
<feature type="transmembrane region" description="Helical" evidence="7">
    <location>
        <begin position="415"/>
        <end position="436"/>
    </location>
</feature>
<proteinExistence type="inferred from homology"/>
<feature type="transmembrane region" description="Helical" evidence="7">
    <location>
        <begin position="304"/>
        <end position="327"/>
    </location>
</feature>
<gene>
    <name evidence="10" type="ORF">IC621_19730</name>
</gene>
<dbReference type="InterPro" id="IPR025857">
    <property type="entry name" value="MacB_PCD"/>
</dbReference>
<dbReference type="RefSeq" id="WP_191160654.1">
    <property type="nucleotide sequence ID" value="NZ_JACXAI010000031.1"/>
</dbReference>
<feature type="transmembrane region" description="Helical" evidence="7">
    <location>
        <begin position="692"/>
        <end position="715"/>
    </location>
</feature>
<dbReference type="GO" id="GO:0022857">
    <property type="term" value="F:transmembrane transporter activity"/>
    <property type="evidence" value="ECO:0007669"/>
    <property type="project" value="TreeGrafter"/>
</dbReference>
<keyword evidence="4 7" id="KW-1133">Transmembrane helix</keyword>
<evidence type="ECO:0000313" key="11">
    <source>
        <dbReference type="Proteomes" id="UP000626844"/>
    </source>
</evidence>
<evidence type="ECO:0000256" key="6">
    <source>
        <dbReference type="ARBA" id="ARBA00038076"/>
    </source>
</evidence>
<feature type="transmembrane region" description="Helical" evidence="7">
    <location>
        <begin position="347"/>
        <end position="371"/>
    </location>
</feature>
<dbReference type="Pfam" id="PF02687">
    <property type="entry name" value="FtsX"/>
    <property type="match status" value="2"/>
</dbReference>
<dbReference type="InterPro" id="IPR050250">
    <property type="entry name" value="Macrolide_Exporter_MacB"/>
</dbReference>
<keyword evidence="11" id="KW-1185">Reference proteome</keyword>
<evidence type="ECO:0000313" key="10">
    <source>
        <dbReference type="EMBL" id="MBD1382448.1"/>
    </source>
</evidence>
<accession>A0A926NM28</accession>
<evidence type="ECO:0000259" key="8">
    <source>
        <dbReference type="Pfam" id="PF02687"/>
    </source>
</evidence>
<feature type="domain" description="MacB-like periplasmic core" evidence="9">
    <location>
        <begin position="418"/>
        <end position="602"/>
    </location>
</feature>
<dbReference type="Pfam" id="PF12704">
    <property type="entry name" value="MacB_PCD"/>
    <property type="match status" value="1"/>
</dbReference>
<evidence type="ECO:0000256" key="5">
    <source>
        <dbReference type="ARBA" id="ARBA00023136"/>
    </source>
</evidence>
<keyword evidence="3 7" id="KW-0812">Transmembrane</keyword>
<protein>
    <submittedName>
        <fullName evidence="10">ABC transporter permease</fullName>
    </submittedName>
</protein>
<evidence type="ECO:0000259" key="9">
    <source>
        <dbReference type="Pfam" id="PF12704"/>
    </source>
</evidence>
<evidence type="ECO:0000256" key="2">
    <source>
        <dbReference type="ARBA" id="ARBA00022475"/>
    </source>
</evidence>
<evidence type="ECO:0000256" key="1">
    <source>
        <dbReference type="ARBA" id="ARBA00004651"/>
    </source>
</evidence>